<dbReference type="PROSITE" id="PS51379">
    <property type="entry name" value="4FE4S_FER_2"/>
    <property type="match status" value="3"/>
</dbReference>
<evidence type="ECO:0000256" key="4">
    <source>
        <dbReference type="ARBA" id="ARBA00023014"/>
    </source>
</evidence>
<dbReference type="AlphaFoldDB" id="I3Y0G3"/>
<keyword evidence="2" id="KW-0479">Metal-binding</keyword>
<dbReference type="CDD" id="cd10551">
    <property type="entry name" value="PsrB"/>
    <property type="match status" value="1"/>
</dbReference>
<gene>
    <name evidence="6" type="ordered locus">Sulba_2420</name>
</gene>
<evidence type="ECO:0000259" key="5">
    <source>
        <dbReference type="PROSITE" id="PS51379"/>
    </source>
</evidence>
<dbReference type="PANTHER" id="PTHR43177:SF3">
    <property type="entry name" value="PROTEIN NRFC HOMOLOG"/>
    <property type="match status" value="1"/>
</dbReference>
<dbReference type="GO" id="GO:0051539">
    <property type="term" value="F:4 iron, 4 sulfur cluster binding"/>
    <property type="evidence" value="ECO:0007669"/>
    <property type="project" value="UniProtKB-KW"/>
</dbReference>
<dbReference type="EMBL" id="CP003333">
    <property type="protein sequence ID" value="AFL69687.1"/>
    <property type="molecule type" value="Genomic_DNA"/>
</dbReference>
<evidence type="ECO:0000313" key="6">
    <source>
        <dbReference type="EMBL" id="AFL69687.1"/>
    </source>
</evidence>
<dbReference type="PATRIC" id="fig|760154.4.peg.2417"/>
<evidence type="ECO:0000256" key="3">
    <source>
        <dbReference type="ARBA" id="ARBA00023004"/>
    </source>
</evidence>
<dbReference type="Gene3D" id="3.30.70.20">
    <property type="match status" value="2"/>
</dbReference>
<feature type="domain" description="4Fe-4S ferredoxin-type" evidence="5">
    <location>
        <begin position="82"/>
        <end position="111"/>
    </location>
</feature>
<dbReference type="HOGENOM" id="CLU_043374_1_0_7"/>
<evidence type="ECO:0000313" key="7">
    <source>
        <dbReference type="Proteomes" id="UP000006176"/>
    </source>
</evidence>
<keyword evidence="3" id="KW-0408">Iron</keyword>
<dbReference type="eggNOG" id="COG0437">
    <property type="taxonomic scope" value="Bacteria"/>
</dbReference>
<dbReference type="Proteomes" id="UP000006176">
    <property type="component" value="Chromosome"/>
</dbReference>
<evidence type="ECO:0000256" key="2">
    <source>
        <dbReference type="ARBA" id="ARBA00022723"/>
    </source>
</evidence>
<reference evidence="6 7" key="1">
    <citation type="submission" date="2012-06" db="EMBL/GenBank/DDBJ databases">
        <title>Complete sequence of Sulfurospirillum barnesii SES-3.</title>
        <authorList>
            <consortium name="US DOE Joint Genome Institute"/>
            <person name="Lucas S."/>
            <person name="Han J."/>
            <person name="Lapidus A."/>
            <person name="Cheng J.-F."/>
            <person name="Goodwin L."/>
            <person name="Pitluck S."/>
            <person name="Peters L."/>
            <person name="Ovchinnikova G."/>
            <person name="Lu M."/>
            <person name="Detter J.C."/>
            <person name="Han C."/>
            <person name="Tapia R."/>
            <person name="Land M."/>
            <person name="Hauser L."/>
            <person name="Kyrpides N."/>
            <person name="Ivanova N."/>
            <person name="Pagani I."/>
            <person name="Stolz J."/>
            <person name="Arkin A."/>
            <person name="Dehal P."/>
            <person name="Oremland R."/>
            <person name="Saltikov C."/>
            <person name="Basu P."/>
            <person name="Hollibaugh J."/>
            <person name="Newman D."/>
            <person name="Stolyar S."/>
            <person name="Hazen T."/>
            <person name="Woyke T."/>
        </authorList>
    </citation>
    <scope>NUCLEOTIDE SEQUENCE [LARGE SCALE GENOMIC DNA]</scope>
    <source>
        <strain evidence="7">ATCC 700032 / DSM 10660 / SES-3</strain>
    </source>
</reference>
<dbReference type="Pfam" id="PF13247">
    <property type="entry name" value="Fer4_11"/>
    <property type="match status" value="2"/>
</dbReference>
<feature type="domain" description="4Fe-4S ferredoxin-type" evidence="5">
    <location>
        <begin position="50"/>
        <end position="81"/>
    </location>
</feature>
<dbReference type="KEGG" id="sba:Sulba_2420"/>
<dbReference type="RefSeq" id="WP_014770550.1">
    <property type="nucleotide sequence ID" value="NC_018002.1"/>
</dbReference>
<keyword evidence="7" id="KW-1185">Reference proteome</keyword>
<evidence type="ECO:0000256" key="1">
    <source>
        <dbReference type="ARBA" id="ARBA00022485"/>
    </source>
</evidence>
<keyword evidence="1" id="KW-0004">4Fe-4S</keyword>
<protein>
    <submittedName>
        <fullName evidence="6">Fe-S-cluster-containing hydrogenase subunit</fullName>
    </submittedName>
</protein>
<dbReference type="PANTHER" id="PTHR43177">
    <property type="entry name" value="PROTEIN NRFC"/>
    <property type="match status" value="1"/>
</dbReference>
<dbReference type="GO" id="GO:0046872">
    <property type="term" value="F:metal ion binding"/>
    <property type="evidence" value="ECO:0007669"/>
    <property type="project" value="UniProtKB-KW"/>
</dbReference>
<feature type="domain" description="4Fe-4S ferredoxin-type" evidence="5">
    <location>
        <begin position="5"/>
        <end position="34"/>
    </location>
</feature>
<dbReference type="OrthoDB" id="9789030at2"/>
<dbReference type="InterPro" id="IPR017896">
    <property type="entry name" value="4Fe4S_Fe-S-bd"/>
</dbReference>
<sequence length="233" mass="25596">MAKKYGMIIDLHRCVGCGACDLACKSENNTPEGINWAFHTTETYGVFPNVTYKHTPTLCNHCEDAPCVRVCPTHAMHKDEDGFVVHDPSICIGCKSCMLADPYGVIFYNKHHAFLDYATDESAIVKGGTFSKKELSDKAKAPFPNFNAARGADGYEAVRRKGAVEKCTFCNHRVAKGLAPACVVACPADARIFGDMNDEKSKIASLLRAHKPTVLLPEKGTKPKVFYIRDYNA</sequence>
<accession>I3Y0G3</accession>
<dbReference type="SUPFAM" id="SSF54862">
    <property type="entry name" value="4Fe-4S ferredoxins"/>
    <property type="match status" value="1"/>
</dbReference>
<proteinExistence type="predicted"/>
<keyword evidence="4" id="KW-0411">Iron-sulfur</keyword>
<name>I3Y0G3_SULBS</name>
<organism evidence="6 7">
    <name type="scientific">Sulfurospirillum barnesii (strain ATCC 700032 / DSM 10660 / SES-3)</name>
    <dbReference type="NCBI Taxonomy" id="760154"/>
    <lineage>
        <taxon>Bacteria</taxon>
        <taxon>Pseudomonadati</taxon>
        <taxon>Campylobacterota</taxon>
        <taxon>Epsilonproteobacteria</taxon>
        <taxon>Campylobacterales</taxon>
        <taxon>Sulfurospirillaceae</taxon>
        <taxon>Sulfurospirillum</taxon>
    </lineage>
</organism>
<dbReference type="InterPro" id="IPR050954">
    <property type="entry name" value="ET_IronSulfur_Cluster-Binding"/>
</dbReference>
<dbReference type="STRING" id="760154.Sulba_2420"/>